<dbReference type="SMART" id="SM00255">
    <property type="entry name" value="TIR"/>
    <property type="match status" value="1"/>
</dbReference>
<gene>
    <name evidence="6" type="ORF">KIW84_013335</name>
</gene>
<dbReference type="PROSITE" id="PS50104">
    <property type="entry name" value="TIR"/>
    <property type="match status" value="1"/>
</dbReference>
<accession>A0A9D5BK90</accession>
<dbReference type="InterPro" id="IPR002182">
    <property type="entry name" value="NB-ARC"/>
</dbReference>
<dbReference type="SUPFAM" id="SSF52200">
    <property type="entry name" value="Toll/Interleukin receptor TIR domain"/>
    <property type="match status" value="1"/>
</dbReference>
<dbReference type="GO" id="GO:0043531">
    <property type="term" value="F:ADP binding"/>
    <property type="evidence" value="ECO:0007669"/>
    <property type="project" value="InterPro"/>
</dbReference>
<dbReference type="Pfam" id="PF23282">
    <property type="entry name" value="WHD_ROQ1"/>
    <property type="match status" value="1"/>
</dbReference>
<dbReference type="EMBL" id="JAMSHJ010000001">
    <property type="protein sequence ID" value="KAI5445017.1"/>
    <property type="molecule type" value="Genomic_DNA"/>
</dbReference>
<evidence type="ECO:0000259" key="5">
    <source>
        <dbReference type="PROSITE" id="PS50104"/>
    </source>
</evidence>
<dbReference type="InterPro" id="IPR000157">
    <property type="entry name" value="TIR_dom"/>
</dbReference>
<dbReference type="PANTHER" id="PTHR11017:SF219">
    <property type="entry name" value="ARCHAEAL ATPASE"/>
    <property type="match status" value="1"/>
</dbReference>
<dbReference type="GO" id="GO:0007165">
    <property type="term" value="P:signal transduction"/>
    <property type="evidence" value="ECO:0007669"/>
    <property type="project" value="InterPro"/>
</dbReference>
<dbReference type="InterPro" id="IPR027417">
    <property type="entry name" value="P-loop_NTPase"/>
</dbReference>
<proteinExistence type="predicted"/>
<dbReference type="GO" id="GO:0006952">
    <property type="term" value="P:defense response"/>
    <property type="evidence" value="ECO:0007669"/>
    <property type="project" value="UniProtKB-KW"/>
</dbReference>
<keyword evidence="4" id="KW-0520">NAD</keyword>
<evidence type="ECO:0000256" key="1">
    <source>
        <dbReference type="ARBA" id="ARBA00022614"/>
    </source>
</evidence>
<dbReference type="Pfam" id="PF01582">
    <property type="entry name" value="TIR"/>
    <property type="match status" value="1"/>
</dbReference>
<name>A0A9D5BK90_PEA</name>
<dbReference type="AlphaFoldDB" id="A0A9D5BK90"/>
<dbReference type="Gene3D" id="1.10.8.430">
    <property type="entry name" value="Helical domain of apoptotic protease-activating factors"/>
    <property type="match status" value="1"/>
</dbReference>
<dbReference type="SUPFAM" id="SSF52540">
    <property type="entry name" value="P-loop containing nucleoside triphosphate hydrolases"/>
    <property type="match status" value="1"/>
</dbReference>
<dbReference type="Gramene" id="Psat01G0333500-T1">
    <property type="protein sequence ID" value="KAI5445017.1"/>
    <property type="gene ID" value="KIW84_013335"/>
</dbReference>
<reference evidence="6 7" key="1">
    <citation type="journal article" date="2022" name="Nat. Genet.">
        <title>Improved pea reference genome and pan-genome highlight genomic features and evolutionary characteristics.</title>
        <authorList>
            <person name="Yang T."/>
            <person name="Liu R."/>
            <person name="Luo Y."/>
            <person name="Hu S."/>
            <person name="Wang D."/>
            <person name="Wang C."/>
            <person name="Pandey M.K."/>
            <person name="Ge S."/>
            <person name="Xu Q."/>
            <person name="Li N."/>
            <person name="Li G."/>
            <person name="Huang Y."/>
            <person name="Saxena R.K."/>
            <person name="Ji Y."/>
            <person name="Li M."/>
            <person name="Yan X."/>
            <person name="He Y."/>
            <person name="Liu Y."/>
            <person name="Wang X."/>
            <person name="Xiang C."/>
            <person name="Varshney R.K."/>
            <person name="Ding H."/>
            <person name="Gao S."/>
            <person name="Zong X."/>
        </authorList>
    </citation>
    <scope>NUCLEOTIDE SEQUENCE [LARGE SCALE GENOMIC DNA]</scope>
    <source>
        <strain evidence="6 7">cv. Zhongwan 6</strain>
    </source>
</reference>
<dbReference type="SUPFAM" id="SSF46785">
    <property type="entry name" value="Winged helix' DNA-binding domain"/>
    <property type="match status" value="1"/>
</dbReference>
<keyword evidence="7" id="KW-1185">Reference proteome</keyword>
<dbReference type="InterPro" id="IPR058192">
    <property type="entry name" value="WHD_ROQ1-like"/>
</dbReference>
<dbReference type="PANTHER" id="PTHR11017">
    <property type="entry name" value="LEUCINE-RICH REPEAT-CONTAINING PROTEIN"/>
    <property type="match status" value="1"/>
</dbReference>
<protein>
    <recommendedName>
        <fullName evidence="5">TIR domain-containing protein</fullName>
    </recommendedName>
</protein>
<sequence>MRENSHLCMQVEYMGHILYIGLRALPIETSEICAIEADIEHSGNAHRIFMKVSDIFGKKLNFLLGLNDLFYPKEHDKGNTGFTENLYKAFTDKGIQTFIDDRELRGKEITPSLVKAIEESKIVIPVFSTNYASSFCLDELVHINECVNRKGRLVLPVFYGVDPSHVRHQIGSYDEGLDKLEDKLQNSMERLKNWKLALNQIANLSGYHFNIGNEYEYEFIVKIVQEVSNKIYRGPLHIADYPVGLESRLLQLMSHLDVEYDHGIQMLGICRIGGLAKHDLEQLQEKILSKIVDLDIKIGDVSEGIPLIKQRLQQKKVLLILDDVDKLKQLQVMAEGLDWFGSGSIMIITTRDQHLLASHGIYKKYQVHALSKKESLELLNWKPFKHTTVASSYDDILDHAIAYASGLPLVLEVLGPNLFEKNIEEWKSILHRYERIPNKEIQKILKVSFDALEEDEQGVFLDIACCFKGYDLREVKDILCAHHGQCIDYLIGVLVEKNLIKIIHLDSHATVTLHDLIEDMGKEIVRQESPKEPGKRSRLWFYEDIVKVFEENLVSKIVIYR</sequence>
<dbReference type="Proteomes" id="UP001058974">
    <property type="component" value="Chromosome 1"/>
</dbReference>
<evidence type="ECO:0000313" key="7">
    <source>
        <dbReference type="Proteomes" id="UP001058974"/>
    </source>
</evidence>
<dbReference type="Pfam" id="PF00931">
    <property type="entry name" value="NB-ARC"/>
    <property type="match status" value="1"/>
</dbReference>
<dbReference type="Gene3D" id="3.40.50.10140">
    <property type="entry name" value="Toll/interleukin-1 receptor homology (TIR) domain"/>
    <property type="match status" value="1"/>
</dbReference>
<evidence type="ECO:0000256" key="2">
    <source>
        <dbReference type="ARBA" id="ARBA00022737"/>
    </source>
</evidence>
<organism evidence="6 7">
    <name type="scientific">Pisum sativum</name>
    <name type="common">Garden pea</name>
    <name type="synonym">Lathyrus oleraceus</name>
    <dbReference type="NCBI Taxonomy" id="3888"/>
    <lineage>
        <taxon>Eukaryota</taxon>
        <taxon>Viridiplantae</taxon>
        <taxon>Streptophyta</taxon>
        <taxon>Embryophyta</taxon>
        <taxon>Tracheophyta</taxon>
        <taxon>Spermatophyta</taxon>
        <taxon>Magnoliopsida</taxon>
        <taxon>eudicotyledons</taxon>
        <taxon>Gunneridae</taxon>
        <taxon>Pentapetalae</taxon>
        <taxon>rosids</taxon>
        <taxon>fabids</taxon>
        <taxon>Fabales</taxon>
        <taxon>Fabaceae</taxon>
        <taxon>Papilionoideae</taxon>
        <taxon>50 kb inversion clade</taxon>
        <taxon>NPAAA clade</taxon>
        <taxon>Hologalegina</taxon>
        <taxon>IRL clade</taxon>
        <taxon>Fabeae</taxon>
        <taxon>Lathyrus</taxon>
    </lineage>
</organism>
<keyword evidence="2" id="KW-0677">Repeat</keyword>
<keyword evidence="1" id="KW-0433">Leucine-rich repeat</keyword>
<feature type="domain" description="TIR" evidence="5">
    <location>
        <begin position="64"/>
        <end position="231"/>
    </location>
</feature>
<dbReference type="Gene3D" id="3.40.50.300">
    <property type="entry name" value="P-loop containing nucleotide triphosphate hydrolases"/>
    <property type="match status" value="1"/>
</dbReference>
<dbReference type="InterPro" id="IPR044974">
    <property type="entry name" value="Disease_R_plants"/>
</dbReference>
<dbReference type="InterPro" id="IPR036390">
    <property type="entry name" value="WH_DNA-bd_sf"/>
</dbReference>
<dbReference type="InterPro" id="IPR035897">
    <property type="entry name" value="Toll_tir_struct_dom_sf"/>
</dbReference>
<comment type="caution">
    <text evidence="6">The sequence shown here is derived from an EMBL/GenBank/DDBJ whole genome shotgun (WGS) entry which is preliminary data.</text>
</comment>
<keyword evidence="3" id="KW-0611">Plant defense</keyword>
<evidence type="ECO:0000313" key="6">
    <source>
        <dbReference type="EMBL" id="KAI5445017.1"/>
    </source>
</evidence>
<dbReference type="FunFam" id="3.40.50.10140:FF:000007">
    <property type="entry name" value="Disease resistance protein (TIR-NBS-LRR class)"/>
    <property type="match status" value="1"/>
</dbReference>
<evidence type="ECO:0000256" key="4">
    <source>
        <dbReference type="ARBA" id="ARBA00023027"/>
    </source>
</evidence>
<dbReference type="InterPro" id="IPR042197">
    <property type="entry name" value="Apaf_helical"/>
</dbReference>
<evidence type="ECO:0000256" key="3">
    <source>
        <dbReference type="ARBA" id="ARBA00022821"/>
    </source>
</evidence>